<reference evidence="2" key="1">
    <citation type="submission" date="2022-04" db="EMBL/GenBank/DDBJ databases">
        <title>A functionally conserved STORR gene fusion in Papaver species that diverged 16.8 million years ago.</title>
        <authorList>
            <person name="Catania T."/>
        </authorList>
    </citation>
    <scope>NUCLEOTIDE SEQUENCE</scope>
    <source>
        <strain evidence="2">S-188037</strain>
    </source>
</reference>
<dbReference type="AlphaFoldDB" id="A0AAD4S2L3"/>
<feature type="non-terminal residue" evidence="2">
    <location>
        <position position="169"/>
    </location>
</feature>
<evidence type="ECO:0000256" key="1">
    <source>
        <dbReference type="SAM" id="MobiDB-lite"/>
    </source>
</evidence>
<evidence type="ECO:0000313" key="2">
    <source>
        <dbReference type="EMBL" id="KAI3853607.1"/>
    </source>
</evidence>
<dbReference type="Proteomes" id="UP001202328">
    <property type="component" value="Unassembled WGS sequence"/>
</dbReference>
<protein>
    <submittedName>
        <fullName evidence="2">Uncharacterized protein</fullName>
    </submittedName>
</protein>
<feature type="region of interest" description="Disordered" evidence="1">
    <location>
        <begin position="100"/>
        <end position="149"/>
    </location>
</feature>
<name>A0AAD4S2L3_9MAGN</name>
<evidence type="ECO:0000313" key="3">
    <source>
        <dbReference type="Proteomes" id="UP001202328"/>
    </source>
</evidence>
<comment type="caution">
    <text evidence="2">The sequence shown here is derived from an EMBL/GenBank/DDBJ whole genome shotgun (WGS) entry which is preliminary data.</text>
</comment>
<organism evidence="2 3">
    <name type="scientific">Papaver atlanticum</name>
    <dbReference type="NCBI Taxonomy" id="357466"/>
    <lineage>
        <taxon>Eukaryota</taxon>
        <taxon>Viridiplantae</taxon>
        <taxon>Streptophyta</taxon>
        <taxon>Embryophyta</taxon>
        <taxon>Tracheophyta</taxon>
        <taxon>Spermatophyta</taxon>
        <taxon>Magnoliopsida</taxon>
        <taxon>Ranunculales</taxon>
        <taxon>Papaveraceae</taxon>
        <taxon>Papaveroideae</taxon>
        <taxon>Papaver</taxon>
    </lineage>
</organism>
<sequence length="169" mass="18420">STSHSLSLDFLSLNRIDKARGSYPGGSLCQSNEGLSMLWLKLKAINGKIAQAAAVDYQSNIQPSKLKVDPDGFEDVDKTEKSMIQSCKSWPQYQHLLSEFRAQNEQTPQADDSSGLEVAPSADSAGDANELAETKPDPSTQFKPVRKVLVPPEPETYTVRLPVGITGRN</sequence>
<proteinExistence type="predicted"/>
<accession>A0AAD4S2L3</accession>
<dbReference type="EMBL" id="JAJJMB010015535">
    <property type="protein sequence ID" value="KAI3853607.1"/>
    <property type="molecule type" value="Genomic_DNA"/>
</dbReference>
<keyword evidence="3" id="KW-1185">Reference proteome</keyword>
<gene>
    <name evidence="2" type="ORF">MKW98_025124</name>
</gene>
<feature type="compositionally biased region" description="Polar residues" evidence="1">
    <location>
        <begin position="101"/>
        <end position="112"/>
    </location>
</feature>